<dbReference type="InterPro" id="IPR005801">
    <property type="entry name" value="ADC_synthase"/>
</dbReference>
<dbReference type="Pfam" id="PF04715">
    <property type="entry name" value="Anth_synt_I_N"/>
    <property type="match status" value="1"/>
</dbReference>
<protein>
    <submittedName>
        <fullName evidence="3">Anthranilate synthase</fullName>
    </submittedName>
</protein>
<evidence type="ECO:0000259" key="1">
    <source>
        <dbReference type="Pfam" id="PF00425"/>
    </source>
</evidence>
<dbReference type="InterPro" id="IPR006805">
    <property type="entry name" value="Anth_synth_I_N"/>
</dbReference>
<sequence length="509" mass="57409">MRLTTYAHWEQWAENYTCLPYVAKFEIRNLRLPVSWEQVWAEAGEDAVVLESGKDGRYTYLAIQAKRTIRGNGDIAVISAPDPSGDAFKTEKKAKPLTAVKEWMEPFRTPKVEGAPKFTGGCIGYWSYDVIRSVERLPVEAADDLPFPDYYFMMAEELWIVDQQEGALYCAVHTGVHPEIPLERLYREAEDRILTMKHQWDGWVEVGAEVAERTEARKAALASTSLAIDVEQIDQVTKVFTKDQFMAAVGRIQEYIAQGDVFQVNLSVRQSRPVASRPEEIYEWLRLFNPSPYMGYMRFGGLHLVSASPELLVETDGDTVSTRPIAGTRRRGRNEAEDQAMAEELLASEKERAEHIMLVDLERNDLGRIAAYGSVRVKDLMVVEYYSHVMHLVTGVEGRLAEGKDAYDVIAASFPGGTITGAPKIRTMEIIEELEPTRRGPYTGSMGWIDYNGNMEFNIIIRTLAVAEGIGHIQAGAGIVIDSDPEREYYESLNKAKALWKAIQYSEQQ</sequence>
<dbReference type="Gene3D" id="3.60.120.10">
    <property type="entry name" value="Anthranilate synthase"/>
    <property type="match status" value="1"/>
</dbReference>
<evidence type="ECO:0000313" key="3">
    <source>
        <dbReference type="EMBL" id="ANE45971.1"/>
    </source>
</evidence>
<dbReference type="InterPro" id="IPR015890">
    <property type="entry name" value="Chorismate_C"/>
</dbReference>
<dbReference type="PRINTS" id="PR00095">
    <property type="entry name" value="ANTSNTHASEI"/>
</dbReference>
<dbReference type="AlphaFoldDB" id="A0A172TG05"/>
<dbReference type="Proteomes" id="UP000076927">
    <property type="component" value="Chromosome"/>
</dbReference>
<gene>
    <name evidence="3" type="ORF">SY83_06375</name>
</gene>
<dbReference type="EMBL" id="CP011388">
    <property type="protein sequence ID" value="ANE45971.1"/>
    <property type="molecule type" value="Genomic_DNA"/>
</dbReference>
<organism evidence="3 4">
    <name type="scientific">Paenibacillus swuensis</name>
    <dbReference type="NCBI Taxonomy" id="1178515"/>
    <lineage>
        <taxon>Bacteria</taxon>
        <taxon>Bacillati</taxon>
        <taxon>Bacillota</taxon>
        <taxon>Bacilli</taxon>
        <taxon>Bacillales</taxon>
        <taxon>Paenibacillaceae</taxon>
        <taxon>Paenibacillus</taxon>
    </lineage>
</organism>
<reference evidence="3 4" key="1">
    <citation type="submission" date="2015-01" db="EMBL/GenBank/DDBJ databases">
        <title>Paenibacillus swuensis/DY6/whole genome sequencing.</title>
        <authorList>
            <person name="Kim M.K."/>
            <person name="Srinivasan S."/>
            <person name="Lee J.-J."/>
        </authorList>
    </citation>
    <scope>NUCLEOTIDE SEQUENCE [LARGE SCALE GENOMIC DNA]</scope>
    <source>
        <strain evidence="3 4">DY6</strain>
    </source>
</reference>
<dbReference type="GO" id="GO:0000162">
    <property type="term" value="P:L-tryptophan biosynthetic process"/>
    <property type="evidence" value="ECO:0007669"/>
    <property type="project" value="TreeGrafter"/>
</dbReference>
<dbReference type="RefSeq" id="WP_068605286.1">
    <property type="nucleotide sequence ID" value="NZ_CP011388.1"/>
</dbReference>
<accession>A0A172TG05</accession>
<dbReference type="STRING" id="1178515.SY83_06375"/>
<dbReference type="OrthoDB" id="9803598at2"/>
<proteinExistence type="predicted"/>
<feature type="domain" description="Anthranilate synthase component I N-terminal" evidence="2">
    <location>
        <begin position="44"/>
        <end position="169"/>
    </location>
</feature>
<dbReference type="InterPro" id="IPR019999">
    <property type="entry name" value="Anth_synth_I-like"/>
</dbReference>
<dbReference type="SUPFAM" id="SSF56322">
    <property type="entry name" value="ADC synthase"/>
    <property type="match status" value="1"/>
</dbReference>
<dbReference type="Pfam" id="PF00425">
    <property type="entry name" value="Chorismate_bind"/>
    <property type="match status" value="1"/>
</dbReference>
<keyword evidence="4" id="KW-1185">Reference proteome</keyword>
<dbReference type="PATRIC" id="fig|1178515.4.peg.1271"/>
<feature type="domain" description="Chorismate-utilising enzyme C-terminal" evidence="1">
    <location>
        <begin position="242"/>
        <end position="495"/>
    </location>
</feature>
<evidence type="ECO:0000259" key="2">
    <source>
        <dbReference type="Pfam" id="PF04715"/>
    </source>
</evidence>
<name>A0A172TG05_9BACL</name>
<evidence type="ECO:0000313" key="4">
    <source>
        <dbReference type="Proteomes" id="UP000076927"/>
    </source>
</evidence>
<dbReference type="PANTHER" id="PTHR11236">
    <property type="entry name" value="AMINOBENZOATE/ANTHRANILATE SYNTHASE"/>
    <property type="match status" value="1"/>
</dbReference>
<dbReference type="KEGG" id="pswu:SY83_06375"/>
<dbReference type="PANTHER" id="PTHR11236:SF41">
    <property type="entry name" value="AMINODEOXYCHORISMATE SYNTHASE COMPONENT 1"/>
    <property type="match status" value="1"/>
</dbReference>